<feature type="domain" description="TERF2-interacting telomeric protein 1 Myb" evidence="10">
    <location>
        <begin position="117"/>
        <end position="176"/>
    </location>
</feature>
<evidence type="ECO:0000259" key="11">
    <source>
        <dbReference type="Pfam" id="PF11626"/>
    </source>
</evidence>
<dbReference type="InterPro" id="IPR015010">
    <property type="entry name" value="TERF2IP_Myb"/>
</dbReference>
<feature type="compositionally biased region" description="Low complexity" evidence="9">
    <location>
        <begin position="331"/>
        <end position="340"/>
    </location>
</feature>
<keyword evidence="2 8" id="KW-0158">Chromosome</keyword>
<dbReference type="GO" id="GO:0070187">
    <property type="term" value="C:shelterin complex"/>
    <property type="evidence" value="ECO:0007669"/>
    <property type="project" value="TreeGrafter"/>
</dbReference>
<evidence type="ECO:0000256" key="3">
    <source>
        <dbReference type="ARBA" id="ARBA00022895"/>
    </source>
</evidence>
<evidence type="ECO:0000256" key="2">
    <source>
        <dbReference type="ARBA" id="ARBA00022454"/>
    </source>
</evidence>
<dbReference type="Gene3D" id="1.10.10.60">
    <property type="entry name" value="Homeodomain-like"/>
    <property type="match status" value="1"/>
</dbReference>
<feature type="domain" description="BRCT" evidence="12">
    <location>
        <begin position="19"/>
        <end position="94"/>
    </location>
</feature>
<dbReference type="GO" id="GO:0031848">
    <property type="term" value="P:protection from non-homologous end joining at telomere"/>
    <property type="evidence" value="ECO:0007669"/>
    <property type="project" value="TreeGrafter"/>
</dbReference>
<dbReference type="RefSeq" id="XP_020058756.1">
    <property type="nucleotide sequence ID" value="XM_020203384.1"/>
</dbReference>
<name>A0A1L9X1N7_ASPA1</name>
<dbReference type="InterPro" id="IPR036420">
    <property type="entry name" value="BRCT_dom_sf"/>
</dbReference>
<dbReference type="EMBL" id="KV878973">
    <property type="protein sequence ID" value="OJK02417.1"/>
    <property type="molecule type" value="Genomic_DNA"/>
</dbReference>
<reference evidence="14" key="1">
    <citation type="journal article" date="2017" name="Genome Biol.">
        <title>Comparative genomics reveals high biological diversity and specific adaptations in the industrially and medically important fungal genus Aspergillus.</title>
        <authorList>
            <person name="de Vries R.P."/>
            <person name="Riley R."/>
            <person name="Wiebenga A."/>
            <person name="Aguilar-Osorio G."/>
            <person name="Amillis S."/>
            <person name="Uchima C.A."/>
            <person name="Anderluh G."/>
            <person name="Asadollahi M."/>
            <person name="Askin M."/>
            <person name="Barry K."/>
            <person name="Battaglia E."/>
            <person name="Bayram O."/>
            <person name="Benocci T."/>
            <person name="Braus-Stromeyer S.A."/>
            <person name="Caldana C."/>
            <person name="Canovas D."/>
            <person name="Cerqueira G.C."/>
            <person name="Chen F."/>
            <person name="Chen W."/>
            <person name="Choi C."/>
            <person name="Clum A."/>
            <person name="Dos Santos R.A."/>
            <person name="Damasio A.R."/>
            <person name="Diallinas G."/>
            <person name="Emri T."/>
            <person name="Fekete E."/>
            <person name="Flipphi M."/>
            <person name="Freyberg S."/>
            <person name="Gallo A."/>
            <person name="Gournas C."/>
            <person name="Habgood R."/>
            <person name="Hainaut M."/>
            <person name="Harispe M.L."/>
            <person name="Henrissat B."/>
            <person name="Hilden K.S."/>
            <person name="Hope R."/>
            <person name="Hossain A."/>
            <person name="Karabika E."/>
            <person name="Karaffa L."/>
            <person name="Karanyi Z."/>
            <person name="Krasevec N."/>
            <person name="Kuo A."/>
            <person name="Kusch H."/>
            <person name="LaButti K."/>
            <person name="Lagendijk E.L."/>
            <person name="Lapidus A."/>
            <person name="Levasseur A."/>
            <person name="Lindquist E."/>
            <person name="Lipzen A."/>
            <person name="Logrieco A.F."/>
            <person name="MacCabe A."/>
            <person name="Maekelae M.R."/>
            <person name="Malavazi I."/>
            <person name="Melin P."/>
            <person name="Meyer V."/>
            <person name="Mielnichuk N."/>
            <person name="Miskei M."/>
            <person name="Molnar A.P."/>
            <person name="Mule G."/>
            <person name="Ngan C.Y."/>
            <person name="Orejas M."/>
            <person name="Orosz E."/>
            <person name="Ouedraogo J.P."/>
            <person name="Overkamp K.M."/>
            <person name="Park H.-S."/>
            <person name="Perrone G."/>
            <person name="Piumi F."/>
            <person name="Punt P.J."/>
            <person name="Ram A.F."/>
            <person name="Ramon A."/>
            <person name="Rauscher S."/>
            <person name="Record E."/>
            <person name="Riano-Pachon D.M."/>
            <person name="Robert V."/>
            <person name="Roehrig J."/>
            <person name="Ruller R."/>
            <person name="Salamov A."/>
            <person name="Salih N.S."/>
            <person name="Samson R.A."/>
            <person name="Sandor E."/>
            <person name="Sanguinetti M."/>
            <person name="Schuetze T."/>
            <person name="Sepcic K."/>
            <person name="Shelest E."/>
            <person name="Sherlock G."/>
            <person name="Sophianopoulou V."/>
            <person name="Squina F.M."/>
            <person name="Sun H."/>
            <person name="Susca A."/>
            <person name="Todd R.B."/>
            <person name="Tsang A."/>
            <person name="Unkles S.E."/>
            <person name="van de Wiele N."/>
            <person name="van Rossen-Uffink D."/>
            <person name="Oliveira J.V."/>
            <person name="Vesth T.C."/>
            <person name="Visser J."/>
            <person name="Yu J.-H."/>
            <person name="Zhou M."/>
            <person name="Andersen M.R."/>
            <person name="Archer D.B."/>
            <person name="Baker S.E."/>
            <person name="Benoit I."/>
            <person name="Brakhage A.A."/>
            <person name="Braus G.H."/>
            <person name="Fischer R."/>
            <person name="Frisvad J.C."/>
            <person name="Goldman G.H."/>
            <person name="Houbraken J."/>
            <person name="Oakley B."/>
            <person name="Pocsi I."/>
            <person name="Scazzocchio C."/>
            <person name="Seiboth B."/>
            <person name="vanKuyk P.A."/>
            <person name="Wortman J."/>
            <person name="Dyer P.S."/>
            <person name="Grigoriev I.V."/>
        </authorList>
    </citation>
    <scope>NUCLEOTIDE SEQUENCE [LARGE SCALE GENOMIC DNA]</scope>
    <source>
        <strain evidence="14">ATCC 16872 / CBS 172.66 / WB 5094</strain>
    </source>
</reference>
<keyword evidence="7 8" id="KW-0539">Nucleus</keyword>
<evidence type="ECO:0000256" key="8">
    <source>
        <dbReference type="RuleBase" id="RU367107"/>
    </source>
</evidence>
<dbReference type="CDD" id="cd11653">
    <property type="entry name" value="rap1_RCT"/>
    <property type="match status" value="1"/>
</dbReference>
<dbReference type="VEuPathDB" id="FungiDB:ASPACDRAFT_58735"/>
<keyword evidence="3 8" id="KW-0779">Telomere</keyword>
<dbReference type="SUPFAM" id="SSF46689">
    <property type="entry name" value="Homeodomain-like"/>
    <property type="match status" value="1"/>
</dbReference>
<feature type="compositionally biased region" description="Low complexity" evidence="9">
    <location>
        <begin position="192"/>
        <end position="208"/>
    </location>
</feature>
<dbReference type="PANTHER" id="PTHR16466:SF6">
    <property type="entry name" value="TELOMERIC REPEAT-BINDING FACTOR 2-INTERACTING PROTEIN 1"/>
    <property type="match status" value="1"/>
</dbReference>
<sequence>MAEATTAVSHEAPITANGTLFRGKHFWLSHNVPQRNRFKDLIEQHGGHIRLFEKDAEIKIVDHKRRNLPPDTYSFKFIEDSIRKGRMQNLEPYRAGPSEARPVGASYIPTRNHKVPYTVADDQLLWDWMQKYERDSTASISGNKIYQELAAKNPRHTFQSWRDRYLKRLRGRPRPGGMPKGSALEEKASQEVAPAQVTAPTAQTQPPAILSREHEAVPSSSTPADKKRKRMSETGDEANQPDPMHRSAPKRRNAEPVPERVAAAPARLQHKGKEPVRPPPPQTDPKALIGGEKLSPTTNGVEQQSIPKQTETGTDKPQSGTDPAPIPPEIDPLFLQLPFLPSSPEPESVPDPQPEIPEQDIDTWIDRRLRNGRATEAQIIEALRCTSMDPDLADKVLEFLVAGKDIPDDIPGVWTSGDDRCVEGKETRGIQRVLEKHGAEAFDARWEYLSMARAAGLETETIE</sequence>
<comment type="similarity">
    <text evidence="1 8">Belongs to the RAP1 family.</text>
</comment>
<accession>A0A1L9X1N7</accession>
<dbReference type="STRING" id="690307.A0A1L9X1N7"/>
<comment type="subunit">
    <text evidence="8">Homodimer.</text>
</comment>
<dbReference type="GO" id="GO:0010833">
    <property type="term" value="P:telomere maintenance via telomere lengthening"/>
    <property type="evidence" value="ECO:0007669"/>
    <property type="project" value="UniProtKB-UniRule"/>
</dbReference>
<dbReference type="Gene3D" id="3.40.50.10190">
    <property type="entry name" value="BRCT domain"/>
    <property type="match status" value="1"/>
</dbReference>
<feature type="region of interest" description="Disordered" evidence="9">
    <location>
        <begin position="169"/>
        <end position="358"/>
    </location>
</feature>
<dbReference type="InterPro" id="IPR038104">
    <property type="entry name" value="Rap1_C_sf"/>
</dbReference>
<dbReference type="OMA" id="FQGARFW"/>
<organism evidence="13 14">
    <name type="scientific">Aspergillus aculeatus (strain ATCC 16872 / CBS 172.66 / WB 5094)</name>
    <dbReference type="NCBI Taxonomy" id="690307"/>
    <lineage>
        <taxon>Eukaryota</taxon>
        <taxon>Fungi</taxon>
        <taxon>Dikarya</taxon>
        <taxon>Ascomycota</taxon>
        <taxon>Pezizomycotina</taxon>
        <taxon>Eurotiomycetes</taxon>
        <taxon>Eurotiomycetidae</taxon>
        <taxon>Eurotiales</taxon>
        <taxon>Aspergillaceae</taxon>
        <taxon>Aspergillus</taxon>
        <taxon>Aspergillus subgen. Circumdati</taxon>
    </lineage>
</organism>
<dbReference type="Pfam" id="PF08914">
    <property type="entry name" value="Myb_Rap1"/>
    <property type="match status" value="1"/>
</dbReference>
<dbReference type="InterPro" id="IPR021661">
    <property type="entry name" value="Rap1_C"/>
</dbReference>
<dbReference type="Proteomes" id="UP000184546">
    <property type="component" value="Unassembled WGS sequence"/>
</dbReference>
<evidence type="ECO:0000259" key="12">
    <source>
        <dbReference type="Pfam" id="PF16589"/>
    </source>
</evidence>
<keyword evidence="4" id="KW-0805">Transcription regulation</keyword>
<keyword evidence="5" id="KW-0010">Activator</keyword>
<dbReference type="CDD" id="cd11655">
    <property type="entry name" value="rap1_myb-like"/>
    <property type="match status" value="1"/>
</dbReference>
<feature type="compositionally biased region" description="Polar residues" evidence="9">
    <location>
        <begin position="295"/>
        <end position="321"/>
    </location>
</feature>
<evidence type="ECO:0000256" key="5">
    <source>
        <dbReference type="ARBA" id="ARBA00023159"/>
    </source>
</evidence>
<dbReference type="InterPro" id="IPR039595">
    <property type="entry name" value="TE2IP/Rap1"/>
</dbReference>
<feature type="domain" description="TRF2-interacting telomeric protein/Rap1 C-terminal" evidence="11">
    <location>
        <begin position="375"/>
        <end position="449"/>
    </location>
</feature>
<gene>
    <name evidence="13" type="ORF">ASPACDRAFT_58735</name>
</gene>
<evidence type="ECO:0000313" key="13">
    <source>
        <dbReference type="EMBL" id="OJK02417.1"/>
    </source>
</evidence>
<feature type="compositionally biased region" description="Pro residues" evidence="9">
    <location>
        <begin position="341"/>
        <end position="355"/>
    </location>
</feature>
<evidence type="ECO:0000256" key="1">
    <source>
        <dbReference type="ARBA" id="ARBA00010467"/>
    </source>
</evidence>
<dbReference type="Pfam" id="PF11626">
    <property type="entry name" value="Rap1_C"/>
    <property type="match status" value="1"/>
</dbReference>
<dbReference type="GeneID" id="30977198"/>
<evidence type="ECO:0000313" key="14">
    <source>
        <dbReference type="Proteomes" id="UP000184546"/>
    </source>
</evidence>
<dbReference type="InterPro" id="IPR009057">
    <property type="entry name" value="Homeodomain-like_sf"/>
</dbReference>
<dbReference type="GO" id="GO:0042162">
    <property type="term" value="F:telomeric DNA binding"/>
    <property type="evidence" value="ECO:0007669"/>
    <property type="project" value="TreeGrafter"/>
</dbReference>
<comment type="subcellular location">
    <subcellularLocation>
        <location evidence="8">Nucleus</location>
    </subcellularLocation>
    <subcellularLocation>
        <location evidence="8">Chromosome</location>
        <location evidence="8">Telomere</location>
    </subcellularLocation>
</comment>
<dbReference type="InterPro" id="IPR001357">
    <property type="entry name" value="BRCT_dom"/>
</dbReference>
<comment type="function">
    <text evidence="8">Involved in the regulation of telomere length, clustering and has a specific role in telomere position effect (TPE).</text>
</comment>
<dbReference type="Gene3D" id="1.10.10.2170">
    <property type="match status" value="1"/>
</dbReference>
<dbReference type="Pfam" id="PF16589">
    <property type="entry name" value="BRCT_2"/>
    <property type="match status" value="1"/>
</dbReference>
<evidence type="ECO:0000256" key="7">
    <source>
        <dbReference type="ARBA" id="ARBA00023242"/>
    </source>
</evidence>
<evidence type="ECO:0000256" key="6">
    <source>
        <dbReference type="ARBA" id="ARBA00023163"/>
    </source>
</evidence>
<keyword evidence="6" id="KW-0804">Transcription</keyword>
<evidence type="ECO:0000259" key="10">
    <source>
        <dbReference type="Pfam" id="PF08914"/>
    </source>
</evidence>
<evidence type="ECO:0000256" key="9">
    <source>
        <dbReference type="SAM" id="MobiDB-lite"/>
    </source>
</evidence>
<dbReference type="PANTHER" id="PTHR16466">
    <property type="entry name" value="TELOMERE REPEAT-BINDING FACTOR 2-INTERACTING PROTEIN 1"/>
    <property type="match status" value="1"/>
</dbReference>
<protein>
    <recommendedName>
        <fullName evidence="8">DNA-binding protein RAP1</fullName>
    </recommendedName>
</protein>
<dbReference type="OrthoDB" id="435460at2759"/>
<proteinExistence type="inferred from homology"/>
<keyword evidence="14" id="KW-1185">Reference proteome</keyword>
<evidence type="ECO:0000256" key="4">
    <source>
        <dbReference type="ARBA" id="ARBA00023015"/>
    </source>
</evidence>
<dbReference type="AlphaFoldDB" id="A0A1L9X1N7"/>